<dbReference type="EMBL" id="BAABIB010000162">
    <property type="protein sequence ID" value="GAA4668935.1"/>
    <property type="molecule type" value="Genomic_DNA"/>
</dbReference>
<protein>
    <submittedName>
        <fullName evidence="1">Uncharacterized protein</fullName>
    </submittedName>
</protein>
<organism evidence="1 2">
    <name type="scientific">Amycolatopsis dongchuanensis</name>
    <dbReference type="NCBI Taxonomy" id="1070866"/>
    <lineage>
        <taxon>Bacteria</taxon>
        <taxon>Bacillati</taxon>
        <taxon>Actinomycetota</taxon>
        <taxon>Actinomycetes</taxon>
        <taxon>Pseudonocardiales</taxon>
        <taxon>Pseudonocardiaceae</taxon>
        <taxon>Amycolatopsis</taxon>
    </lineage>
</organism>
<comment type="caution">
    <text evidence="1">The sequence shown here is derived from an EMBL/GenBank/DDBJ whole genome shotgun (WGS) entry which is preliminary data.</text>
</comment>
<name>A0ABP8VRP6_9PSEU</name>
<dbReference type="InterPro" id="IPR056510">
    <property type="entry name" value="WapI"/>
</dbReference>
<keyword evidence="2" id="KW-1185">Reference proteome</keyword>
<evidence type="ECO:0000313" key="1">
    <source>
        <dbReference type="EMBL" id="GAA4668935.1"/>
    </source>
</evidence>
<reference evidence="2" key="1">
    <citation type="journal article" date="2019" name="Int. J. Syst. Evol. Microbiol.">
        <title>The Global Catalogue of Microorganisms (GCM) 10K type strain sequencing project: providing services to taxonomists for standard genome sequencing and annotation.</title>
        <authorList>
            <consortium name="The Broad Institute Genomics Platform"/>
            <consortium name="The Broad Institute Genome Sequencing Center for Infectious Disease"/>
            <person name="Wu L."/>
            <person name="Ma J."/>
        </authorList>
    </citation>
    <scope>NUCLEOTIDE SEQUENCE [LARGE SCALE GENOMIC DNA]</scope>
    <source>
        <strain evidence="2">JCM 18054</strain>
    </source>
</reference>
<evidence type="ECO:0000313" key="2">
    <source>
        <dbReference type="Proteomes" id="UP001500192"/>
    </source>
</evidence>
<accession>A0ABP8VRP6</accession>
<dbReference type="Pfam" id="PF24716">
    <property type="entry name" value="WapI"/>
    <property type="match status" value="1"/>
</dbReference>
<gene>
    <name evidence="1" type="ORF">GCM10023214_74040</name>
</gene>
<proteinExistence type="predicted"/>
<sequence>MEITVLGRMHPGATDFDDGNWLYSPVDVVVGGFKGHIPAGLRAEELRGFREELVKAYEDFGGVARLESLEEWLSLTATVHRSGRIEVRGVARDQPGSANTLTFLLDDLDQTDLPPIIDALTAIGEAFPVLGEHGQRGVNVTGKPSTGTGSDT</sequence>
<dbReference type="Proteomes" id="UP001500192">
    <property type="component" value="Unassembled WGS sequence"/>
</dbReference>